<accession>A0ABW3UG88</accession>
<reference evidence="3" key="1">
    <citation type="journal article" date="2019" name="Int. J. Syst. Evol. Microbiol.">
        <title>The Global Catalogue of Microorganisms (GCM) 10K type strain sequencing project: providing services to taxonomists for standard genome sequencing and annotation.</title>
        <authorList>
            <consortium name="The Broad Institute Genomics Platform"/>
            <consortium name="The Broad Institute Genome Sequencing Center for Infectious Disease"/>
            <person name="Wu L."/>
            <person name="Ma J."/>
        </authorList>
    </citation>
    <scope>NUCLEOTIDE SEQUENCE [LARGE SCALE GENOMIC DNA]</scope>
    <source>
        <strain evidence="3">CCUG 53270</strain>
    </source>
</reference>
<evidence type="ECO:0000313" key="3">
    <source>
        <dbReference type="Proteomes" id="UP001597180"/>
    </source>
</evidence>
<dbReference type="RefSeq" id="WP_079909111.1">
    <property type="nucleotide sequence ID" value="NZ_BAABJG010000054.1"/>
</dbReference>
<feature type="coiled-coil region" evidence="1">
    <location>
        <begin position="33"/>
        <end position="67"/>
    </location>
</feature>
<organism evidence="2 3">
    <name type="scientific">Paenibacillus vulneris</name>
    <dbReference type="NCBI Taxonomy" id="1133364"/>
    <lineage>
        <taxon>Bacteria</taxon>
        <taxon>Bacillati</taxon>
        <taxon>Bacillota</taxon>
        <taxon>Bacilli</taxon>
        <taxon>Bacillales</taxon>
        <taxon>Paenibacillaceae</taxon>
        <taxon>Paenibacillus</taxon>
    </lineage>
</organism>
<gene>
    <name evidence="2" type="ORF">ACFQ4B_04885</name>
</gene>
<protein>
    <submittedName>
        <fullName evidence="2">Uncharacterized protein</fullName>
    </submittedName>
</protein>
<dbReference type="Proteomes" id="UP001597180">
    <property type="component" value="Unassembled WGS sequence"/>
</dbReference>
<dbReference type="EMBL" id="JBHTLU010000012">
    <property type="protein sequence ID" value="MFD1219442.1"/>
    <property type="molecule type" value="Genomic_DNA"/>
</dbReference>
<keyword evidence="1" id="KW-0175">Coiled coil</keyword>
<sequence length="85" mass="10301">MSEEHQHQYDELRAAMYRLFKDAGYENIDLLRCIDALEREQEYQQKLQLLTQENLRLKEQVKRWRTASVLKEGSMSSRLRDALRE</sequence>
<evidence type="ECO:0000313" key="2">
    <source>
        <dbReference type="EMBL" id="MFD1219442.1"/>
    </source>
</evidence>
<evidence type="ECO:0000256" key="1">
    <source>
        <dbReference type="SAM" id="Coils"/>
    </source>
</evidence>
<name>A0ABW3UG88_9BACL</name>
<proteinExistence type="predicted"/>
<comment type="caution">
    <text evidence="2">The sequence shown here is derived from an EMBL/GenBank/DDBJ whole genome shotgun (WGS) entry which is preliminary data.</text>
</comment>
<keyword evidence="3" id="KW-1185">Reference proteome</keyword>